<keyword evidence="3" id="KW-1185">Reference proteome</keyword>
<protein>
    <submittedName>
        <fullName evidence="2">Alpha/beta fold hydrolase</fullName>
    </submittedName>
</protein>
<organism evidence="2 3">
    <name type="scientific">Brachybacterium hainanense</name>
    <dbReference type="NCBI Taxonomy" id="1541174"/>
    <lineage>
        <taxon>Bacteria</taxon>
        <taxon>Bacillati</taxon>
        <taxon>Actinomycetota</taxon>
        <taxon>Actinomycetes</taxon>
        <taxon>Micrococcales</taxon>
        <taxon>Dermabacteraceae</taxon>
        <taxon>Brachybacterium</taxon>
    </lineage>
</organism>
<dbReference type="PRINTS" id="PR00111">
    <property type="entry name" value="ABHYDROLASE"/>
</dbReference>
<name>A0ABV6RC43_9MICO</name>
<dbReference type="Proteomes" id="UP001589793">
    <property type="component" value="Unassembled WGS sequence"/>
</dbReference>
<dbReference type="SUPFAM" id="SSF53474">
    <property type="entry name" value="alpha/beta-Hydrolases"/>
    <property type="match status" value="1"/>
</dbReference>
<accession>A0ABV6RC43</accession>
<dbReference type="InterPro" id="IPR000073">
    <property type="entry name" value="AB_hydrolase_1"/>
</dbReference>
<comment type="caution">
    <text evidence="2">The sequence shown here is derived from an EMBL/GenBank/DDBJ whole genome shotgun (WGS) entry which is preliminary data.</text>
</comment>
<dbReference type="Pfam" id="PF12697">
    <property type="entry name" value="Abhydrolase_6"/>
    <property type="match status" value="1"/>
</dbReference>
<dbReference type="InterPro" id="IPR050266">
    <property type="entry name" value="AB_hydrolase_sf"/>
</dbReference>
<gene>
    <name evidence="2" type="ORF">ACFFF6_11285</name>
</gene>
<dbReference type="InterPro" id="IPR029058">
    <property type="entry name" value="AB_hydrolase_fold"/>
</dbReference>
<dbReference type="GO" id="GO:0016787">
    <property type="term" value="F:hydrolase activity"/>
    <property type="evidence" value="ECO:0007669"/>
    <property type="project" value="UniProtKB-KW"/>
</dbReference>
<evidence type="ECO:0000313" key="3">
    <source>
        <dbReference type="Proteomes" id="UP001589793"/>
    </source>
</evidence>
<dbReference type="RefSeq" id="WP_376980724.1">
    <property type="nucleotide sequence ID" value="NZ_JBHLSV010000012.1"/>
</dbReference>
<dbReference type="PANTHER" id="PTHR43798">
    <property type="entry name" value="MONOACYLGLYCEROL LIPASE"/>
    <property type="match status" value="1"/>
</dbReference>
<keyword evidence="2" id="KW-0378">Hydrolase</keyword>
<evidence type="ECO:0000313" key="2">
    <source>
        <dbReference type="EMBL" id="MFC0674538.1"/>
    </source>
</evidence>
<evidence type="ECO:0000259" key="1">
    <source>
        <dbReference type="Pfam" id="PF12697"/>
    </source>
</evidence>
<dbReference type="EMBL" id="JBHLSV010000012">
    <property type="protein sequence ID" value="MFC0674538.1"/>
    <property type="molecule type" value="Genomic_DNA"/>
</dbReference>
<dbReference type="Gene3D" id="3.40.50.1820">
    <property type="entry name" value="alpha/beta hydrolase"/>
    <property type="match status" value="1"/>
</dbReference>
<reference evidence="2 3" key="1">
    <citation type="submission" date="2024-09" db="EMBL/GenBank/DDBJ databases">
        <authorList>
            <person name="Sun Q."/>
            <person name="Mori K."/>
        </authorList>
    </citation>
    <scope>NUCLEOTIDE SEQUENCE [LARGE SCALE GENOMIC DNA]</scope>
    <source>
        <strain evidence="2 3">CICC 10874</strain>
    </source>
</reference>
<sequence length="249" mass="26903">MGAVRIHRLGDPVGRPVLLLHGGGVAGWMWDPMIEHLGPGFRLIVPDLPGHDGSADDEYASHDEAVDALVAVLEAEAAGPAPVVGFSLGAQLAVLLAARRPDLVDRVAVISAQAVPSRWPAATLGLLHAAAPLMESERFARVQARQLFVPEHLIQDCVRTSQRLSTRTLLASVGENIRFVVPDRWSVFPGEALVLVGGSERSTMRRSAQLLAEPHDDEPEVLSGCGHGIPLQEPVWLAQRLRPWLEKAR</sequence>
<feature type="domain" description="AB hydrolase-1" evidence="1">
    <location>
        <begin position="17"/>
        <end position="239"/>
    </location>
</feature>
<proteinExistence type="predicted"/>